<dbReference type="EMBL" id="JELW01000027">
    <property type="protein sequence ID" value="EXU98330.1"/>
    <property type="molecule type" value="Genomic_DNA"/>
</dbReference>
<dbReference type="AlphaFoldDB" id="A0A0A1URQ5"/>
<protein>
    <submittedName>
        <fullName evidence="2">Uncharacterized protein</fullName>
    </submittedName>
</protein>
<name>A0A0A1URQ5_9HYPO</name>
<gene>
    <name evidence="2" type="ORF">X797_008507</name>
</gene>
<feature type="region of interest" description="Disordered" evidence="1">
    <location>
        <begin position="1"/>
        <end position="26"/>
    </location>
</feature>
<feature type="region of interest" description="Disordered" evidence="1">
    <location>
        <begin position="61"/>
        <end position="81"/>
    </location>
</feature>
<feature type="compositionally biased region" description="Polar residues" evidence="1">
    <location>
        <begin position="1"/>
        <end position="11"/>
    </location>
</feature>
<reference evidence="2 3" key="1">
    <citation type="submission" date="2014-02" db="EMBL/GenBank/DDBJ databases">
        <title>The genome sequence of the entomopathogenic fungus Metarhizium robertsii ARSEF 2575.</title>
        <authorList>
            <person name="Giuliano Garisto Donzelli B."/>
            <person name="Roe B.A."/>
            <person name="Macmil S.L."/>
            <person name="Krasnoff S.B."/>
            <person name="Gibson D.M."/>
        </authorList>
    </citation>
    <scope>NUCLEOTIDE SEQUENCE [LARGE SCALE GENOMIC DNA]</scope>
    <source>
        <strain evidence="2 3">ARSEF 2575</strain>
    </source>
</reference>
<proteinExistence type="predicted"/>
<evidence type="ECO:0000256" key="1">
    <source>
        <dbReference type="SAM" id="MobiDB-lite"/>
    </source>
</evidence>
<dbReference type="Proteomes" id="UP000030151">
    <property type="component" value="Unassembled WGS sequence"/>
</dbReference>
<sequence>MAPSSRGQHIQQKLAHHPRRRPPLYESSKTRFRQQLAMRHCSWSSTLPQHLRAGAATAVSLHPRTSQHGPPPRDPSFMTPRSGRMYPRFRAGFALLVLLREPLALPGFAIAQQHSSGRRLCKAWRGDLRMSRIEVVFARWADSEAALYLGLVPDDSRGTERVIWLQGIGDAVLVWFFVEKRGPCEMERTGELVTGSFGGIKAGEKSDNGLQSWNWNSDRSFLSVMVFVEIALRKQR</sequence>
<dbReference type="HOGENOM" id="CLU_1175674_0_0_1"/>
<organism evidence="2 3">
    <name type="scientific">Metarhizium robertsii</name>
    <dbReference type="NCBI Taxonomy" id="568076"/>
    <lineage>
        <taxon>Eukaryota</taxon>
        <taxon>Fungi</taxon>
        <taxon>Dikarya</taxon>
        <taxon>Ascomycota</taxon>
        <taxon>Pezizomycotina</taxon>
        <taxon>Sordariomycetes</taxon>
        <taxon>Hypocreomycetidae</taxon>
        <taxon>Hypocreales</taxon>
        <taxon>Clavicipitaceae</taxon>
        <taxon>Metarhizium</taxon>
    </lineage>
</organism>
<evidence type="ECO:0000313" key="3">
    <source>
        <dbReference type="Proteomes" id="UP000030151"/>
    </source>
</evidence>
<evidence type="ECO:0000313" key="2">
    <source>
        <dbReference type="EMBL" id="EXU98330.1"/>
    </source>
</evidence>
<accession>A0A0A1URQ5</accession>
<comment type="caution">
    <text evidence="2">The sequence shown here is derived from an EMBL/GenBank/DDBJ whole genome shotgun (WGS) entry which is preliminary data.</text>
</comment>